<feature type="domain" description="DNA-directed RNA polymerase RBP11-like dimerisation" evidence="6">
    <location>
        <begin position="31"/>
        <end position="103"/>
    </location>
</feature>
<sequence>MNTPAISELFSLPPDVKKIEHVDDTKAKHAAKFVMHLEDHTAGNLLRYSLLRNENVKFSGYRRPHPLENKIELKVHTNGKISPKEAAKQACDNLCTEFIKMKEAFLMQVKEFKGEGK</sequence>
<keyword evidence="3" id="KW-0804">Transcription</keyword>
<dbReference type="SUPFAM" id="SSF55257">
    <property type="entry name" value="RBP11-like subunits of RNA polymerase"/>
    <property type="match status" value="1"/>
</dbReference>
<dbReference type="PANTHER" id="PTHR13946">
    <property type="entry name" value="DNA-DIRECTED RNA POLYMERASE I,II,III"/>
    <property type="match status" value="1"/>
</dbReference>
<dbReference type="InterPro" id="IPR009025">
    <property type="entry name" value="RBP11-like_dimer"/>
</dbReference>
<keyword evidence="2" id="KW-0240">DNA-directed RNA polymerase</keyword>
<evidence type="ECO:0000259" key="6">
    <source>
        <dbReference type="Pfam" id="PF13656"/>
    </source>
</evidence>
<dbReference type="InterPro" id="IPR036603">
    <property type="entry name" value="RBP11-like"/>
</dbReference>
<dbReference type="InterPro" id="IPR022905">
    <property type="entry name" value="Rpo11-like"/>
</dbReference>
<dbReference type="PANTHER" id="PTHR13946:SF16">
    <property type="entry name" value="DNA-DIRECTED RNA POLYMERASE II SUBUNIT RPB11"/>
    <property type="match status" value="1"/>
</dbReference>
<dbReference type="Gene3D" id="3.30.1360.10">
    <property type="entry name" value="RNA polymerase, RBP11-like subunit"/>
    <property type="match status" value="1"/>
</dbReference>
<evidence type="ECO:0000313" key="8">
    <source>
        <dbReference type="Proteomes" id="UP001295684"/>
    </source>
</evidence>
<evidence type="ECO:0000256" key="4">
    <source>
        <dbReference type="ARBA" id="ARBA00023242"/>
    </source>
</evidence>
<dbReference type="AlphaFoldDB" id="A0AAD1Y1I4"/>
<evidence type="ECO:0000313" key="7">
    <source>
        <dbReference type="EMBL" id="CAI2383533.1"/>
    </source>
</evidence>
<gene>
    <name evidence="7" type="ORF">ECRASSUSDP1_LOCUS25036</name>
</gene>
<dbReference type="CDD" id="cd06926">
    <property type="entry name" value="RNAP_II_RPB11"/>
    <property type="match status" value="1"/>
</dbReference>
<comment type="caution">
    <text evidence="7">The sequence shown here is derived from an EMBL/GenBank/DDBJ whole genome shotgun (WGS) entry which is preliminary data.</text>
</comment>
<comment type="similarity">
    <text evidence="5">Belongs to the archaeal Rpo11/eukaryotic RPB11/RPC19 RNA polymerase subunit family.</text>
</comment>
<dbReference type="Proteomes" id="UP001295684">
    <property type="component" value="Unassembled WGS sequence"/>
</dbReference>
<proteinExistence type="inferred from homology"/>
<evidence type="ECO:0000256" key="2">
    <source>
        <dbReference type="ARBA" id="ARBA00022478"/>
    </source>
</evidence>
<evidence type="ECO:0000256" key="5">
    <source>
        <dbReference type="ARBA" id="ARBA00025751"/>
    </source>
</evidence>
<name>A0AAD1Y1I4_EUPCR</name>
<dbReference type="GO" id="GO:0006366">
    <property type="term" value="P:transcription by RNA polymerase II"/>
    <property type="evidence" value="ECO:0007669"/>
    <property type="project" value="InterPro"/>
</dbReference>
<organism evidence="7 8">
    <name type="scientific">Euplotes crassus</name>
    <dbReference type="NCBI Taxonomy" id="5936"/>
    <lineage>
        <taxon>Eukaryota</taxon>
        <taxon>Sar</taxon>
        <taxon>Alveolata</taxon>
        <taxon>Ciliophora</taxon>
        <taxon>Intramacronucleata</taxon>
        <taxon>Spirotrichea</taxon>
        <taxon>Hypotrichia</taxon>
        <taxon>Euplotida</taxon>
        <taxon>Euplotidae</taxon>
        <taxon>Moneuplotes</taxon>
    </lineage>
</organism>
<comment type="subcellular location">
    <subcellularLocation>
        <location evidence="1">Nucleus</location>
    </subcellularLocation>
</comment>
<dbReference type="GO" id="GO:0046983">
    <property type="term" value="F:protein dimerization activity"/>
    <property type="evidence" value="ECO:0007669"/>
    <property type="project" value="InterPro"/>
</dbReference>
<dbReference type="EMBL" id="CAMPGE010025810">
    <property type="protein sequence ID" value="CAI2383533.1"/>
    <property type="molecule type" value="Genomic_DNA"/>
</dbReference>
<dbReference type="HAMAP" id="MF_00261">
    <property type="entry name" value="RNApol_arch_Rpo11"/>
    <property type="match status" value="1"/>
</dbReference>
<accession>A0AAD1Y1I4</accession>
<evidence type="ECO:0000256" key="1">
    <source>
        <dbReference type="ARBA" id="ARBA00004123"/>
    </source>
</evidence>
<keyword evidence="4" id="KW-0539">Nucleus</keyword>
<dbReference type="InterPro" id="IPR037685">
    <property type="entry name" value="RBP11"/>
</dbReference>
<dbReference type="GO" id="GO:0003899">
    <property type="term" value="F:DNA-directed RNA polymerase activity"/>
    <property type="evidence" value="ECO:0007669"/>
    <property type="project" value="InterPro"/>
</dbReference>
<reference evidence="7" key="1">
    <citation type="submission" date="2023-07" db="EMBL/GenBank/DDBJ databases">
        <authorList>
            <consortium name="AG Swart"/>
            <person name="Singh M."/>
            <person name="Singh A."/>
            <person name="Seah K."/>
            <person name="Emmerich C."/>
        </authorList>
    </citation>
    <scope>NUCLEOTIDE SEQUENCE</scope>
    <source>
        <strain evidence="7">DP1</strain>
    </source>
</reference>
<dbReference type="GO" id="GO:0005665">
    <property type="term" value="C:RNA polymerase II, core complex"/>
    <property type="evidence" value="ECO:0007669"/>
    <property type="project" value="InterPro"/>
</dbReference>
<evidence type="ECO:0000256" key="3">
    <source>
        <dbReference type="ARBA" id="ARBA00023163"/>
    </source>
</evidence>
<keyword evidence="8" id="KW-1185">Reference proteome</keyword>
<protein>
    <recommendedName>
        <fullName evidence="6">DNA-directed RNA polymerase RBP11-like dimerisation domain-containing protein</fullName>
    </recommendedName>
</protein>
<dbReference type="Pfam" id="PF13656">
    <property type="entry name" value="RNA_pol_L_2"/>
    <property type="match status" value="1"/>
</dbReference>